<sequence length="277" mass="31391">MVLKVQEKSPLKYPVVRQMACLDPAVIYRDPDSCRRQMKGLVKTFLEVKQVTGISAGDVILEQFGALLSLEGRSEEFHSFQPMQKRVDVFLRDVLSEPYPDLWAFCQKLLILSHGQASVERGFSVNNQVETTNIMGDTVVARRLVCDYVALHGGVTKVPLTKELLKSVEAARTRYRDYLTEERRKKELEAKGQKRKAAEDDLEELRKRKKTILEVSQGLAREADKTAEEAEAKSGTKMAELISKSNILRKGSKQKLAELEILEKEIEAKGAELRKIE</sequence>
<reference evidence="2" key="1">
    <citation type="journal article" date="2023" name="Science">
        <title>Genome structures resolve the early diversification of teleost fishes.</title>
        <authorList>
            <person name="Parey E."/>
            <person name="Louis A."/>
            <person name="Montfort J."/>
            <person name="Bouchez O."/>
            <person name="Roques C."/>
            <person name="Iampietro C."/>
            <person name="Lluch J."/>
            <person name="Castinel A."/>
            <person name="Donnadieu C."/>
            <person name="Desvignes T."/>
            <person name="Floi Bucao C."/>
            <person name="Jouanno E."/>
            <person name="Wen M."/>
            <person name="Mejri S."/>
            <person name="Dirks R."/>
            <person name="Jansen H."/>
            <person name="Henkel C."/>
            <person name="Chen W.J."/>
            <person name="Zahm M."/>
            <person name="Cabau C."/>
            <person name="Klopp C."/>
            <person name="Thompson A.W."/>
            <person name="Robinson-Rechavi M."/>
            <person name="Braasch I."/>
            <person name="Lecointre G."/>
            <person name="Bobe J."/>
            <person name="Postlethwait J.H."/>
            <person name="Berthelot C."/>
            <person name="Roest Crollius H."/>
            <person name="Guiguen Y."/>
        </authorList>
    </citation>
    <scope>NUCLEOTIDE SEQUENCE</scope>
    <source>
        <strain evidence="2">NC1722</strain>
    </source>
</reference>
<evidence type="ECO:0000313" key="3">
    <source>
        <dbReference type="Proteomes" id="UP001221898"/>
    </source>
</evidence>
<keyword evidence="1" id="KW-0175">Coiled coil</keyword>
<comment type="caution">
    <text evidence="2">The sequence shown here is derived from an EMBL/GenBank/DDBJ whole genome shotgun (WGS) entry which is preliminary data.</text>
</comment>
<organism evidence="2 3">
    <name type="scientific">Aldrovandia affinis</name>
    <dbReference type="NCBI Taxonomy" id="143900"/>
    <lineage>
        <taxon>Eukaryota</taxon>
        <taxon>Metazoa</taxon>
        <taxon>Chordata</taxon>
        <taxon>Craniata</taxon>
        <taxon>Vertebrata</taxon>
        <taxon>Euteleostomi</taxon>
        <taxon>Actinopterygii</taxon>
        <taxon>Neopterygii</taxon>
        <taxon>Teleostei</taxon>
        <taxon>Notacanthiformes</taxon>
        <taxon>Halosauridae</taxon>
        <taxon>Aldrovandia</taxon>
    </lineage>
</organism>
<accession>A0AAD7R5J9</accession>
<dbReference type="EMBL" id="JAINUG010000593">
    <property type="protein sequence ID" value="KAJ8366419.1"/>
    <property type="molecule type" value="Genomic_DNA"/>
</dbReference>
<keyword evidence="3" id="KW-1185">Reference proteome</keyword>
<name>A0AAD7R5J9_9TELE</name>
<evidence type="ECO:0000256" key="1">
    <source>
        <dbReference type="SAM" id="Coils"/>
    </source>
</evidence>
<evidence type="ECO:0000313" key="2">
    <source>
        <dbReference type="EMBL" id="KAJ8366419.1"/>
    </source>
</evidence>
<gene>
    <name evidence="2" type="ORF">AAFF_G00355730</name>
</gene>
<dbReference type="Proteomes" id="UP001221898">
    <property type="component" value="Unassembled WGS sequence"/>
</dbReference>
<feature type="coiled-coil region" evidence="1">
    <location>
        <begin position="188"/>
        <end position="272"/>
    </location>
</feature>
<proteinExistence type="predicted"/>
<dbReference type="AlphaFoldDB" id="A0AAD7R5J9"/>
<protein>
    <submittedName>
        <fullName evidence="2">Uncharacterized protein</fullName>
    </submittedName>
</protein>